<dbReference type="GO" id="GO:0006040">
    <property type="term" value="P:amino sugar metabolic process"/>
    <property type="evidence" value="ECO:0007669"/>
    <property type="project" value="InterPro"/>
</dbReference>
<evidence type="ECO:0000313" key="3">
    <source>
        <dbReference type="Proteomes" id="UP001140560"/>
    </source>
</evidence>
<feature type="compositionally biased region" description="Basic and acidic residues" evidence="1">
    <location>
        <begin position="468"/>
        <end position="478"/>
    </location>
</feature>
<dbReference type="GO" id="GO:0009254">
    <property type="term" value="P:peptidoglycan turnover"/>
    <property type="evidence" value="ECO:0007669"/>
    <property type="project" value="InterPro"/>
</dbReference>
<name>A0A9W8Y2R8_9PLEO</name>
<evidence type="ECO:0000313" key="2">
    <source>
        <dbReference type="EMBL" id="KAJ4365683.1"/>
    </source>
</evidence>
<accession>A0A9W8Y2R8</accession>
<dbReference type="Pfam" id="PF03702">
    <property type="entry name" value="AnmK"/>
    <property type="match status" value="1"/>
</dbReference>
<organism evidence="2 3">
    <name type="scientific">Neocucurbitaria cava</name>
    <dbReference type="NCBI Taxonomy" id="798079"/>
    <lineage>
        <taxon>Eukaryota</taxon>
        <taxon>Fungi</taxon>
        <taxon>Dikarya</taxon>
        <taxon>Ascomycota</taxon>
        <taxon>Pezizomycotina</taxon>
        <taxon>Dothideomycetes</taxon>
        <taxon>Pleosporomycetidae</taxon>
        <taxon>Pleosporales</taxon>
        <taxon>Pleosporineae</taxon>
        <taxon>Cucurbitariaceae</taxon>
        <taxon>Neocucurbitaria</taxon>
    </lineage>
</organism>
<proteinExistence type="predicted"/>
<reference evidence="2" key="1">
    <citation type="submission" date="2022-10" db="EMBL/GenBank/DDBJ databases">
        <title>Tapping the CABI collections for fungal endophytes: first genome assemblies for Collariella, Neodidymelliopsis, Ascochyta clinopodiicola, Didymella pomorum, Didymosphaeria variabile, Neocosmospora piperis and Neocucurbitaria cava.</title>
        <authorList>
            <person name="Hill R."/>
        </authorList>
    </citation>
    <scope>NUCLEOTIDE SEQUENCE</scope>
    <source>
        <strain evidence="2">IMI 356814</strain>
    </source>
</reference>
<comment type="caution">
    <text evidence="2">The sequence shown here is derived from an EMBL/GenBank/DDBJ whole genome shotgun (WGS) entry which is preliminary data.</text>
</comment>
<dbReference type="EMBL" id="JAPEUY010000015">
    <property type="protein sequence ID" value="KAJ4365683.1"/>
    <property type="molecule type" value="Genomic_DNA"/>
</dbReference>
<dbReference type="AlphaFoldDB" id="A0A9W8Y2R8"/>
<protein>
    <submittedName>
        <fullName evidence="2">Uncharacterized protein</fullName>
    </submittedName>
</protein>
<dbReference type="Gene3D" id="3.30.420.40">
    <property type="match status" value="2"/>
</dbReference>
<keyword evidence="3" id="KW-1185">Reference proteome</keyword>
<dbReference type="PANTHER" id="PTHR30605">
    <property type="entry name" value="ANHYDRO-N-ACETYLMURAMIC ACID KINASE"/>
    <property type="match status" value="1"/>
</dbReference>
<dbReference type="GO" id="GO:0005524">
    <property type="term" value="F:ATP binding"/>
    <property type="evidence" value="ECO:0007669"/>
    <property type="project" value="InterPro"/>
</dbReference>
<dbReference type="PANTHER" id="PTHR30605:SF0">
    <property type="entry name" value="ANHYDRO-N-ACETYLMURAMIC ACID KINASE"/>
    <property type="match status" value="1"/>
</dbReference>
<dbReference type="OrthoDB" id="5427593at2759"/>
<dbReference type="InterPro" id="IPR005338">
    <property type="entry name" value="Anhydro_N_Ac-Mur_kinase"/>
</dbReference>
<sequence length="478" mass="52699">MIPLQFEDNRYGRSVKHPLDLRVLGVSGGSGLNGLDYALVHYHQNAPTAPLQVELLQYSEIAIPPAVRNPIIDLLHKVPRKPSTILRLNALLGHMFSSGIISFCRRHNIVPTSIDLVGTHAPNLQRLHVPQVDDANTQSLGWNAAITAETGVTTVSNFLILDCGVARPHVPPIAFVDRLLLRHPTKFRACLNIQEMASISFISAFADGDSHSIISHSCGPGSLLIDYAVQYCTSNSHHEDYNGEFGSKGQVNEEVVHRFLMANDYMRTTPPENMAQEMFGDHEAQRLINQCICLNMSDADIIATVTRITTENILKQYLRLLHRFFPSGQEVAELFICGPSAKNMNIVEHLEAKLPESVITKPLEDVGIPGDAKESFCCAHLALEAVLGTAIQLDSTLSARAPVHSKEDAVSGRIVHGTNWEDIMVRIYQFSGGEPLHITKDVRVARKLDTVILSRESSMTTEGSGARDAWKDSLKQNT</sequence>
<evidence type="ECO:0000256" key="1">
    <source>
        <dbReference type="SAM" id="MobiDB-lite"/>
    </source>
</evidence>
<feature type="region of interest" description="Disordered" evidence="1">
    <location>
        <begin position="457"/>
        <end position="478"/>
    </location>
</feature>
<dbReference type="Proteomes" id="UP001140560">
    <property type="component" value="Unassembled WGS sequence"/>
</dbReference>
<gene>
    <name evidence="2" type="ORF">N0V83_008303</name>
</gene>
<dbReference type="GO" id="GO:0016773">
    <property type="term" value="F:phosphotransferase activity, alcohol group as acceptor"/>
    <property type="evidence" value="ECO:0007669"/>
    <property type="project" value="InterPro"/>
</dbReference>